<dbReference type="Gene3D" id="3.40.630.100">
    <property type="entry name" value="Poly-gamma-glutamate hydrolase, zinc-binding motif"/>
    <property type="match status" value="1"/>
</dbReference>
<dbReference type="EMBL" id="JAOPKZ010000020">
    <property type="protein sequence ID" value="MCU5747071.1"/>
    <property type="molecule type" value="Genomic_DNA"/>
</dbReference>
<keyword evidence="2" id="KW-0378">Hydrolase</keyword>
<name>A0ABT2QSU9_9STAP</name>
<accession>A0ABT2QSU9</accession>
<protein>
    <submittedName>
        <fullName evidence="2">Poly-gamma-glutamate hydrolase family protein</fullName>
    </submittedName>
</protein>
<dbReference type="GO" id="GO:0016787">
    <property type="term" value="F:hydrolase activity"/>
    <property type="evidence" value="ECO:0007669"/>
    <property type="project" value="UniProtKB-KW"/>
</dbReference>
<dbReference type="InterPro" id="IPR008585">
    <property type="entry name" value="Gamma_PGA_hydro"/>
</dbReference>
<evidence type="ECO:0000313" key="2">
    <source>
        <dbReference type="EMBL" id="MCU5747071.1"/>
    </source>
</evidence>
<dbReference type="Pfam" id="PF05908">
    <property type="entry name" value="Gamma_PGA_hydro"/>
    <property type="match status" value="1"/>
</dbReference>
<dbReference type="InterPro" id="IPR038128">
    <property type="entry name" value="Gamma_PGA_hydro_sf"/>
</dbReference>
<dbReference type="RefSeq" id="WP_262856784.1">
    <property type="nucleotide sequence ID" value="NZ_JAOPKZ010000020.1"/>
</dbReference>
<proteinExistence type="predicted"/>
<feature type="region of interest" description="Disordered" evidence="1">
    <location>
        <begin position="173"/>
        <end position="195"/>
    </location>
</feature>
<organism evidence="2 3">
    <name type="scientific">Staphylococcus marylandisciuri</name>
    <dbReference type="NCBI Taxonomy" id="2981529"/>
    <lineage>
        <taxon>Bacteria</taxon>
        <taxon>Bacillati</taxon>
        <taxon>Bacillota</taxon>
        <taxon>Bacilli</taxon>
        <taxon>Bacillales</taxon>
        <taxon>Staphylococcaceae</taxon>
        <taxon>Staphylococcus</taxon>
    </lineage>
</organism>
<dbReference type="Proteomes" id="UP001209553">
    <property type="component" value="Unassembled WGS sequence"/>
</dbReference>
<evidence type="ECO:0000256" key="1">
    <source>
        <dbReference type="SAM" id="MobiDB-lite"/>
    </source>
</evidence>
<evidence type="ECO:0000313" key="3">
    <source>
        <dbReference type="Proteomes" id="UP001209553"/>
    </source>
</evidence>
<gene>
    <name evidence="2" type="ORF">N9R04_10395</name>
</gene>
<comment type="caution">
    <text evidence="2">The sequence shown here is derived from an EMBL/GenBank/DDBJ whole genome shotgun (WGS) entry which is preliminary data.</text>
</comment>
<feature type="compositionally biased region" description="Polar residues" evidence="1">
    <location>
        <begin position="182"/>
        <end position="195"/>
    </location>
</feature>
<reference evidence="2 3" key="1">
    <citation type="journal article" date="2023" name="Int. J. Syst. Evol. Microbiol.">
        <title>Streptococcus sciuri sp. nov., Staphylococcus marylandisciuri sp. nov. and Staphylococcus americanisciuri sp. nov., isolated from faeces of eastern grey squirrel (Sciurus carolinensis).</title>
        <authorList>
            <person name="Volokhov D.V."/>
            <person name="Zagorodnyaya T.A."/>
            <person name="Furtak V.A."/>
            <person name="Nattanmai G."/>
            <person name="Randall L."/>
            <person name="Jose S."/>
            <person name="Gao Y."/>
            <person name="Eisenberg T."/>
            <person name="Delmonte P."/>
            <person name="Blom J."/>
            <person name="Mitchell K.K."/>
        </authorList>
    </citation>
    <scope>NUCLEOTIDE SEQUENCE [LARGE SCALE GENOMIC DNA]</scope>
    <source>
        <strain evidence="2 3">SQ8-PEA</strain>
    </source>
</reference>
<sequence>MKQNSLSKLFTSSLIIITLLVLSITVAFIYTSQKKASCSSTDKYKNFSDLKKHTREGKDWKISDKHTSSSTIITAIHGGGIEPGTSEVAKEISKKGDYKLYTFEALRKSGNQDLHVTSTHYNEPILLNMMKKSTHAVSIHGMEADKSVVYIGGKDKKLRHAIRNNLRDKGFKVDESPDYLQGDSNDNITNQNDSNAGVQLELSHGLRKTFFKHGDFDRDARDNKSNYRKKLYRFSEAVSNGIKEAHDA</sequence>
<keyword evidence="3" id="KW-1185">Reference proteome</keyword>